<sequence>MALNKMTIRKIHRFLAPILFLPLVVTVLTGSLYQIALLNQNFDYYWLIQIHKGQWGPLNLQAIYPFLNGIGLLVMVATGLSMWLQTRPNRQLKRRSLN</sequence>
<organism evidence="2 3">
    <name type="scientific">Thermostichus vulcanus str. 'Rupite'</name>
    <dbReference type="NCBI Taxonomy" id="2813851"/>
    <lineage>
        <taxon>Bacteria</taxon>
        <taxon>Bacillati</taxon>
        <taxon>Cyanobacteriota</taxon>
        <taxon>Cyanophyceae</taxon>
        <taxon>Thermostichales</taxon>
        <taxon>Thermostichaceae</taxon>
        <taxon>Thermostichus</taxon>
    </lineage>
</organism>
<keyword evidence="3" id="KW-1185">Reference proteome</keyword>
<dbReference type="Proteomes" id="UP000830835">
    <property type="component" value="Unassembled WGS sequence"/>
</dbReference>
<dbReference type="InterPro" id="IPR016174">
    <property type="entry name" value="Di-haem_cyt_TM"/>
</dbReference>
<protein>
    <submittedName>
        <fullName evidence="2">PepSY domain-containing protein</fullName>
    </submittedName>
</protein>
<accession>A0ABT0C9D7</accession>
<keyword evidence="1" id="KW-0812">Transmembrane</keyword>
<evidence type="ECO:0000313" key="2">
    <source>
        <dbReference type="EMBL" id="MCJ2542385.1"/>
    </source>
</evidence>
<proteinExistence type="predicted"/>
<name>A0ABT0C9D7_THEVL</name>
<evidence type="ECO:0000313" key="3">
    <source>
        <dbReference type="Proteomes" id="UP000830835"/>
    </source>
</evidence>
<dbReference type="EMBL" id="JAFIRA010000009">
    <property type="protein sequence ID" value="MCJ2542385.1"/>
    <property type="molecule type" value="Genomic_DNA"/>
</dbReference>
<dbReference type="SUPFAM" id="SSF81342">
    <property type="entry name" value="Transmembrane di-heme cytochromes"/>
    <property type="match status" value="1"/>
</dbReference>
<keyword evidence="1" id="KW-1133">Transmembrane helix</keyword>
<keyword evidence="1" id="KW-0472">Membrane</keyword>
<evidence type="ECO:0000256" key="1">
    <source>
        <dbReference type="SAM" id="Phobius"/>
    </source>
</evidence>
<feature type="transmembrane region" description="Helical" evidence="1">
    <location>
        <begin position="62"/>
        <end position="84"/>
    </location>
</feature>
<gene>
    <name evidence="2" type="ORF">JX360_05600</name>
</gene>
<comment type="caution">
    <text evidence="2">The sequence shown here is derived from an EMBL/GenBank/DDBJ whole genome shotgun (WGS) entry which is preliminary data.</text>
</comment>
<dbReference type="RefSeq" id="WP_244349620.1">
    <property type="nucleotide sequence ID" value="NZ_JAFIRA010000009.1"/>
</dbReference>
<feature type="transmembrane region" description="Helical" evidence="1">
    <location>
        <begin position="14"/>
        <end position="36"/>
    </location>
</feature>
<reference evidence="2" key="1">
    <citation type="submission" date="2021-02" db="EMBL/GenBank/DDBJ databases">
        <title>The CRISPR/cas machinery reduction and long-range gene transfer in the hot spring cyanobacterium Synechococcus.</title>
        <authorList>
            <person name="Dvorak P."/>
            <person name="Jahodarova E."/>
            <person name="Hasler P."/>
            <person name="Poulickova A."/>
        </authorList>
    </citation>
    <scope>NUCLEOTIDE SEQUENCE</scope>
    <source>
        <strain evidence="2">Rupite</strain>
    </source>
</reference>